<gene>
    <name evidence="9" type="ORF">FD22_GL000349</name>
</gene>
<feature type="transmembrane region" description="Helical" evidence="8">
    <location>
        <begin position="175"/>
        <end position="193"/>
    </location>
</feature>
<dbReference type="PANTHER" id="PTHR30354:SF22">
    <property type="entry name" value="HIGH-AFFINITY GLUCONATE TRANSPORTER"/>
    <property type="match status" value="1"/>
</dbReference>
<dbReference type="Proteomes" id="UP000051181">
    <property type="component" value="Unassembled WGS sequence"/>
</dbReference>
<dbReference type="GeneID" id="65915912"/>
<dbReference type="PATRIC" id="fig|913848.6.peg.352"/>
<comment type="subcellular location">
    <subcellularLocation>
        <location evidence="1">Cell membrane</location>
        <topology evidence="1">Multi-pass membrane protein</topology>
    </subcellularLocation>
</comment>
<feature type="transmembrane region" description="Helical" evidence="8">
    <location>
        <begin position="259"/>
        <end position="281"/>
    </location>
</feature>
<accession>A0A0R1EWU2</accession>
<comment type="caution">
    <text evidence="9">The sequence shown here is derived from an EMBL/GenBank/DDBJ whole genome shotgun (WGS) entry which is preliminary data.</text>
</comment>
<dbReference type="EMBL" id="AZCN01000122">
    <property type="protein sequence ID" value="KRK13980.1"/>
    <property type="molecule type" value="Genomic_DNA"/>
</dbReference>
<dbReference type="NCBIfam" id="TIGR00791">
    <property type="entry name" value="gntP"/>
    <property type="match status" value="1"/>
</dbReference>
<evidence type="ECO:0000256" key="3">
    <source>
        <dbReference type="ARBA" id="ARBA00022475"/>
    </source>
</evidence>
<keyword evidence="6 8" id="KW-0472">Membrane</keyword>
<keyword evidence="2" id="KW-0813">Transport</keyword>
<dbReference type="GO" id="GO:0015128">
    <property type="term" value="F:gluconate transmembrane transporter activity"/>
    <property type="evidence" value="ECO:0007669"/>
    <property type="project" value="InterPro"/>
</dbReference>
<protein>
    <submittedName>
        <fullName evidence="9">GntP family gluconate proton (H+) symporter</fullName>
    </submittedName>
</protein>
<proteinExistence type="inferred from homology"/>
<evidence type="ECO:0000256" key="4">
    <source>
        <dbReference type="ARBA" id="ARBA00022692"/>
    </source>
</evidence>
<evidence type="ECO:0000256" key="2">
    <source>
        <dbReference type="ARBA" id="ARBA00022448"/>
    </source>
</evidence>
<feature type="transmembrane region" description="Helical" evidence="8">
    <location>
        <begin position="422"/>
        <end position="441"/>
    </location>
</feature>
<evidence type="ECO:0000256" key="6">
    <source>
        <dbReference type="ARBA" id="ARBA00023136"/>
    </source>
</evidence>
<dbReference type="InterPro" id="IPR003474">
    <property type="entry name" value="Glcn_transporter"/>
</dbReference>
<dbReference type="PIRSF" id="PIRSF002746">
    <property type="entry name" value="Gluconate_transporter"/>
    <property type="match status" value="1"/>
</dbReference>
<evidence type="ECO:0000256" key="7">
    <source>
        <dbReference type="ARBA" id="ARBA00049663"/>
    </source>
</evidence>
<keyword evidence="5 8" id="KW-1133">Transmembrane helix</keyword>
<feature type="transmembrane region" description="Helical" evidence="8">
    <location>
        <begin position="293"/>
        <end position="313"/>
    </location>
</feature>
<feature type="transmembrane region" description="Helical" evidence="8">
    <location>
        <begin position="97"/>
        <end position="130"/>
    </location>
</feature>
<feature type="transmembrane region" description="Helical" evidence="8">
    <location>
        <begin position="224"/>
        <end position="247"/>
    </location>
</feature>
<feature type="transmembrane region" description="Helical" evidence="8">
    <location>
        <begin position="136"/>
        <end position="154"/>
    </location>
</feature>
<dbReference type="GO" id="GO:0005886">
    <property type="term" value="C:plasma membrane"/>
    <property type="evidence" value="ECO:0007669"/>
    <property type="project" value="UniProtKB-SubCell"/>
</dbReference>
<evidence type="ECO:0000256" key="8">
    <source>
        <dbReference type="SAM" id="Phobius"/>
    </source>
</evidence>
<comment type="similarity">
    <text evidence="7">Belongs to the GntP permease family.</text>
</comment>
<feature type="transmembrane region" description="Helical" evidence="8">
    <location>
        <begin position="325"/>
        <end position="348"/>
    </location>
</feature>
<dbReference type="PANTHER" id="PTHR30354">
    <property type="entry name" value="GNT FAMILY GLUCONATE TRANSPORTER"/>
    <property type="match status" value="1"/>
</dbReference>
<evidence type="ECO:0000313" key="10">
    <source>
        <dbReference type="Proteomes" id="UP000051181"/>
    </source>
</evidence>
<dbReference type="AlphaFoldDB" id="A0A0R1EWU2"/>
<feature type="transmembrane region" description="Helical" evidence="8">
    <location>
        <begin position="354"/>
        <end position="375"/>
    </location>
</feature>
<dbReference type="Pfam" id="PF02447">
    <property type="entry name" value="GntP_permease"/>
    <property type="match status" value="1"/>
</dbReference>
<dbReference type="RefSeq" id="WP_010011396.1">
    <property type="nucleotide sequence ID" value="NZ_AZCN01000122.1"/>
</dbReference>
<organism evidence="9 10">
    <name type="scientific">Loigolactobacillus coryniformis subsp. coryniformis KCTC 3167 = DSM 20001</name>
    <dbReference type="NCBI Taxonomy" id="913848"/>
    <lineage>
        <taxon>Bacteria</taxon>
        <taxon>Bacillati</taxon>
        <taxon>Bacillota</taxon>
        <taxon>Bacilli</taxon>
        <taxon>Lactobacillales</taxon>
        <taxon>Lactobacillaceae</taxon>
        <taxon>Loigolactobacillus</taxon>
    </lineage>
</organism>
<evidence type="ECO:0000256" key="5">
    <source>
        <dbReference type="ARBA" id="ARBA00022989"/>
    </source>
</evidence>
<keyword evidence="3" id="KW-1003">Cell membrane</keyword>
<feature type="transmembrane region" description="Helical" evidence="8">
    <location>
        <begin position="382"/>
        <end position="402"/>
    </location>
</feature>
<reference evidence="9 10" key="1">
    <citation type="journal article" date="2015" name="Genome Announc.">
        <title>Expanding the biotechnology potential of lactobacilli through comparative genomics of 213 strains and associated genera.</title>
        <authorList>
            <person name="Sun Z."/>
            <person name="Harris H.M."/>
            <person name="McCann A."/>
            <person name="Guo C."/>
            <person name="Argimon S."/>
            <person name="Zhang W."/>
            <person name="Yang X."/>
            <person name="Jeffery I.B."/>
            <person name="Cooney J.C."/>
            <person name="Kagawa T.F."/>
            <person name="Liu W."/>
            <person name="Song Y."/>
            <person name="Salvetti E."/>
            <person name="Wrobel A."/>
            <person name="Rasinkangas P."/>
            <person name="Parkhill J."/>
            <person name="Rea M.C."/>
            <person name="O'Sullivan O."/>
            <person name="Ritari J."/>
            <person name="Douillard F.P."/>
            <person name="Paul Ross R."/>
            <person name="Yang R."/>
            <person name="Briner A.E."/>
            <person name="Felis G.E."/>
            <person name="de Vos W.M."/>
            <person name="Barrangou R."/>
            <person name="Klaenhammer T.R."/>
            <person name="Caufield P.W."/>
            <person name="Cui Y."/>
            <person name="Zhang H."/>
            <person name="O'Toole P.W."/>
        </authorList>
    </citation>
    <scope>NUCLEOTIDE SEQUENCE [LARGE SCALE GENOMIC DNA]</scope>
    <source>
        <strain evidence="9 10">DSM 20001</strain>
    </source>
</reference>
<evidence type="ECO:0000256" key="1">
    <source>
        <dbReference type="ARBA" id="ARBA00004651"/>
    </source>
</evidence>
<feature type="transmembrane region" description="Helical" evidence="8">
    <location>
        <begin position="58"/>
        <end position="76"/>
    </location>
</feature>
<evidence type="ECO:0000313" key="9">
    <source>
        <dbReference type="EMBL" id="KRK13980.1"/>
    </source>
</evidence>
<sequence length="442" mass="46475">MPFISVILGVLLLLVLMMVLKMNAFIALVLSSLAVGLLEGMSPNDVMTSIQNGLGSSAGSLMLVIIFGAAVGKLLTDTGGAQRIALTMVHVFGKKHVQAAAVITAIVVGIAMFFETGVVVLIPLVFSIAMVAEVPILYIGLPVIAALITMHGFVPPHPGPTAVAGILHASVGKTLMLGLPIAIPAIIIAGPLYTRLFKKSFLEVEIPKGLYTEKKFTEAEMPSFFLSILSATLPIIFIFIKTIVEIVWPNSSLRSYTDFIGNAGTALLITFIVSLFTLGLSRGHKIKELMDSFANSVSGIAMILLIIAGGGAFKQVLIDSKIDQYIAHLMEGSAISPLILTWLIAAVLRVSLGSATVAGMTAAGIVAPVAIATGVSPELMTLAAGAGSIGFSHVNDAGFWIIKEYFNMSLIKTFKTWTALTSIISIIGLLGILLFTQIAIVS</sequence>
<dbReference type="eggNOG" id="COG2610">
    <property type="taxonomic scope" value="Bacteria"/>
</dbReference>
<name>A0A0R1EWU2_9LACO</name>
<keyword evidence="4 8" id="KW-0812">Transmembrane</keyword>